<sequence length="565" mass="63964">MPSVAPRGSEGSETVALELIQLERTQQRIHNDMQIINKLPTELLSRIFTIGEVSDRSTRPRTSWYIGFQETVTNVCHRWREVATRCPTLWTYIHITRPSPYHLISLYLDRAGSGSLLDIDIEMRTRFWRVVAIEAHDWGTQLHKVPYLLKFLISRGATVDRWRSLTVCAKQPELLYAIIGFINAKPARALQFISCTWKYWRQDSEVEVDDEELRSLEYPHLFSESFSFSPSMMPKLRTVEFNAIPWDYVFGRSPDPPILTGLTSLSLTSAHFPCLVHDLQKLISYNPELEHLSLSISKEAATEFYNMHEVDTVPSPEPPRVRLPKLLSLSFDNGGNAAWAMSVFPMIEAPVLRLFSITGDFTLLRESLNLAEHLTGGEVSFLQDLPTSSLNTEDNRPSYPLLDELDISRLSMVTDVLLRMLFSLPTITKVHVSNQQIKQLKSAPQVLPNLEHIYCSLVSYKQLGDLLWGRLNVGAPVGTVHLDHAGLDEVGGLLPEHFGYREYHYKSTHELDYDESDLASNDGLGEDQDTLEDSSDDLMLVMMDDSEVPGSSDEEGSSPSGQELN</sequence>
<proteinExistence type="predicted"/>
<reference evidence="2" key="1">
    <citation type="submission" date="2021-01" db="EMBL/GenBank/DDBJ databases">
        <authorList>
            <person name="Kaushik A."/>
        </authorList>
    </citation>
    <scope>NUCLEOTIDE SEQUENCE</scope>
    <source>
        <strain evidence="2">AG2-2IIIB</strain>
    </source>
</reference>
<accession>A0A8H3HRN6</accession>
<dbReference type="Gene3D" id="3.80.10.10">
    <property type="entry name" value="Ribonuclease Inhibitor"/>
    <property type="match status" value="1"/>
</dbReference>
<dbReference type="SUPFAM" id="SSF52058">
    <property type="entry name" value="L domain-like"/>
    <property type="match status" value="1"/>
</dbReference>
<name>A0A8H3HRN6_9AGAM</name>
<protein>
    <recommendedName>
        <fullName evidence="4">F-box domain-containing protein</fullName>
    </recommendedName>
</protein>
<evidence type="ECO:0000313" key="2">
    <source>
        <dbReference type="EMBL" id="CAE6529847.1"/>
    </source>
</evidence>
<feature type="compositionally biased region" description="Acidic residues" evidence="1">
    <location>
        <begin position="544"/>
        <end position="556"/>
    </location>
</feature>
<evidence type="ECO:0000256" key="1">
    <source>
        <dbReference type="SAM" id="MobiDB-lite"/>
    </source>
</evidence>
<dbReference type="AlphaFoldDB" id="A0A8H3HRN6"/>
<evidence type="ECO:0000313" key="3">
    <source>
        <dbReference type="Proteomes" id="UP000663843"/>
    </source>
</evidence>
<gene>
    <name evidence="2" type="ORF">RDB_LOCUS177159</name>
</gene>
<dbReference type="Proteomes" id="UP000663843">
    <property type="component" value="Unassembled WGS sequence"/>
</dbReference>
<comment type="caution">
    <text evidence="2">The sequence shown here is derived from an EMBL/GenBank/DDBJ whole genome shotgun (WGS) entry which is preliminary data.</text>
</comment>
<organism evidence="2 3">
    <name type="scientific">Rhizoctonia solani</name>
    <dbReference type="NCBI Taxonomy" id="456999"/>
    <lineage>
        <taxon>Eukaryota</taxon>
        <taxon>Fungi</taxon>
        <taxon>Dikarya</taxon>
        <taxon>Basidiomycota</taxon>
        <taxon>Agaricomycotina</taxon>
        <taxon>Agaricomycetes</taxon>
        <taxon>Cantharellales</taxon>
        <taxon>Ceratobasidiaceae</taxon>
        <taxon>Rhizoctonia</taxon>
    </lineage>
</organism>
<dbReference type="Gene3D" id="1.20.1280.50">
    <property type="match status" value="1"/>
</dbReference>
<dbReference type="InterPro" id="IPR032675">
    <property type="entry name" value="LRR_dom_sf"/>
</dbReference>
<dbReference type="EMBL" id="CAJMWT010007978">
    <property type="protein sequence ID" value="CAE6529847.1"/>
    <property type="molecule type" value="Genomic_DNA"/>
</dbReference>
<evidence type="ECO:0008006" key="4">
    <source>
        <dbReference type="Google" id="ProtNLM"/>
    </source>
</evidence>
<feature type="region of interest" description="Disordered" evidence="1">
    <location>
        <begin position="543"/>
        <end position="565"/>
    </location>
</feature>